<dbReference type="PANTHER" id="PTHR21485:SF3">
    <property type="entry name" value="N-ACYLNEURAMINATE CYTIDYLYLTRANSFERASE"/>
    <property type="match status" value="1"/>
</dbReference>
<evidence type="ECO:0000313" key="11">
    <source>
        <dbReference type="EMBL" id="MEJ5095579.1"/>
    </source>
</evidence>
<dbReference type="InterPro" id="IPR050793">
    <property type="entry name" value="CMP-NeuNAc_synthase"/>
</dbReference>
<evidence type="ECO:0000256" key="2">
    <source>
        <dbReference type="ARBA" id="ARBA00001946"/>
    </source>
</evidence>
<comment type="pathway">
    <text evidence="3">Amino-sugar metabolism; N-acetylneuraminate metabolism.</text>
</comment>
<dbReference type="CDD" id="cd02513">
    <property type="entry name" value="CMP-NeuAc_Synthase"/>
    <property type="match status" value="1"/>
</dbReference>
<comment type="similarity">
    <text evidence="4">Belongs to the KdsC family.</text>
</comment>
<keyword evidence="8" id="KW-0479">Metal-binding</keyword>
<proteinExistence type="inferred from homology"/>
<keyword evidence="9" id="KW-0378">Hydrolase</keyword>
<comment type="caution">
    <text evidence="11">The sequence shown here is derived from an EMBL/GenBank/DDBJ whole genome shotgun (WGS) entry which is preliminary data.</text>
</comment>
<dbReference type="SFLD" id="SFLDG01138">
    <property type="entry name" value="C1.6.2:_Deoxy-d-mannose-octulo"/>
    <property type="match status" value="1"/>
</dbReference>
<evidence type="ECO:0000313" key="12">
    <source>
        <dbReference type="Proteomes" id="UP001380365"/>
    </source>
</evidence>
<evidence type="ECO:0000256" key="8">
    <source>
        <dbReference type="ARBA" id="ARBA00022723"/>
    </source>
</evidence>
<dbReference type="SUPFAM" id="SSF56784">
    <property type="entry name" value="HAD-like"/>
    <property type="match status" value="1"/>
</dbReference>
<accession>A0ABU8Q7Y0</accession>
<dbReference type="PANTHER" id="PTHR21485">
    <property type="entry name" value="HAD SUPERFAMILY MEMBERS CMAS AND KDSC"/>
    <property type="match status" value="1"/>
</dbReference>
<dbReference type="GO" id="GO:0016779">
    <property type="term" value="F:nucleotidyltransferase activity"/>
    <property type="evidence" value="ECO:0007669"/>
    <property type="project" value="UniProtKB-KW"/>
</dbReference>
<evidence type="ECO:0000256" key="3">
    <source>
        <dbReference type="ARBA" id="ARBA00005141"/>
    </source>
</evidence>
<dbReference type="Proteomes" id="UP001380365">
    <property type="component" value="Unassembled WGS sequence"/>
</dbReference>
<dbReference type="InterPro" id="IPR010023">
    <property type="entry name" value="KdsC_fam"/>
</dbReference>
<dbReference type="EMBL" id="JBBGZA010000001">
    <property type="protein sequence ID" value="MEJ5095579.1"/>
    <property type="molecule type" value="Genomic_DNA"/>
</dbReference>
<protein>
    <recommendedName>
        <fullName evidence="7">N-acylneuraminate cytidylyltransferase</fullName>
        <ecNumber evidence="7">2.7.7.43</ecNumber>
    </recommendedName>
</protein>
<dbReference type="Pfam" id="PF02348">
    <property type="entry name" value="CTP_transf_3"/>
    <property type="match status" value="1"/>
</dbReference>
<reference evidence="11 12" key="1">
    <citation type="submission" date="2023-12" db="EMBL/GenBank/DDBJ databases">
        <title>Gut-associated functions are favored during microbiome assembly across C. elegans life.</title>
        <authorList>
            <person name="Zimmermann J."/>
        </authorList>
    </citation>
    <scope>NUCLEOTIDE SEQUENCE [LARGE SCALE GENOMIC DNA]</scope>
    <source>
        <strain evidence="11 12">JUb134</strain>
    </source>
</reference>
<comment type="catalytic activity">
    <reaction evidence="1">
        <text>an N-acylneuraminate + CTP = a CMP-N-acyl-beta-neuraminate + diphosphate</text>
        <dbReference type="Rhea" id="RHEA:11344"/>
        <dbReference type="ChEBI" id="CHEBI:33019"/>
        <dbReference type="ChEBI" id="CHEBI:37563"/>
        <dbReference type="ChEBI" id="CHEBI:60073"/>
        <dbReference type="ChEBI" id="CHEBI:68671"/>
        <dbReference type="EC" id="2.7.7.43"/>
    </reaction>
</comment>
<dbReference type="SFLD" id="SFLDS00003">
    <property type="entry name" value="Haloacid_Dehalogenase"/>
    <property type="match status" value="1"/>
</dbReference>
<evidence type="ECO:0000256" key="7">
    <source>
        <dbReference type="ARBA" id="ARBA00012491"/>
    </source>
</evidence>
<evidence type="ECO:0000256" key="9">
    <source>
        <dbReference type="ARBA" id="ARBA00022801"/>
    </source>
</evidence>
<keyword evidence="11" id="KW-0548">Nucleotidyltransferase</keyword>
<evidence type="ECO:0000256" key="10">
    <source>
        <dbReference type="ARBA" id="ARBA00022842"/>
    </source>
</evidence>
<comment type="similarity">
    <text evidence="5">Belongs to the CMP-NeuNAc synthase family.</text>
</comment>
<name>A0ABU8Q7Y0_9SPHN</name>
<evidence type="ECO:0000256" key="1">
    <source>
        <dbReference type="ARBA" id="ARBA00001862"/>
    </source>
</evidence>
<keyword evidence="12" id="KW-1185">Reference proteome</keyword>
<dbReference type="RefSeq" id="WP_204991385.1">
    <property type="nucleotide sequence ID" value="NZ_JBBGZA010000001.1"/>
</dbReference>
<comment type="cofactor">
    <cofactor evidence="2">
        <name>Mg(2+)</name>
        <dbReference type="ChEBI" id="CHEBI:18420"/>
    </cofactor>
</comment>
<keyword evidence="11" id="KW-0808">Transferase</keyword>
<evidence type="ECO:0000256" key="4">
    <source>
        <dbReference type="ARBA" id="ARBA00005893"/>
    </source>
</evidence>
<dbReference type="InterPro" id="IPR023214">
    <property type="entry name" value="HAD_sf"/>
</dbReference>
<gene>
    <name evidence="11" type="ORF">WH159_13645</name>
</gene>
<dbReference type="SFLD" id="SFLDG01136">
    <property type="entry name" value="C1.6:_Phosphoserine_Phosphatas"/>
    <property type="match status" value="1"/>
</dbReference>
<dbReference type="InterPro" id="IPR003329">
    <property type="entry name" value="Cytidylyl_trans"/>
</dbReference>
<dbReference type="Gene3D" id="3.90.550.10">
    <property type="entry name" value="Spore Coat Polysaccharide Biosynthesis Protein SpsA, Chain A"/>
    <property type="match status" value="1"/>
</dbReference>
<evidence type="ECO:0000256" key="5">
    <source>
        <dbReference type="ARBA" id="ARBA00010726"/>
    </source>
</evidence>
<dbReference type="EC" id="2.7.7.43" evidence="7"/>
<comment type="subunit">
    <text evidence="6">Homotetramer.</text>
</comment>
<dbReference type="Gene3D" id="3.40.50.1000">
    <property type="entry name" value="HAD superfamily/HAD-like"/>
    <property type="match status" value="1"/>
</dbReference>
<sequence length="399" mass="43250">MAQAAEDVLAIIPARGGSKGIPRKNVLPLGGKPLIAHTIDAARAARNVTRVVVSTDDDEIAEVAQRYGAEVVRRPEALASDMAKSEDALLYTLAALEQAEGYRPDLLVFLQCTSPLTAPEDIDGTVDALRTNGADSAVAVTAFHYFLWKEDGEGSAVGINHDKSVRLMRQQREPEYLETGAVYVMKTDGFVASKHRFFGKTALFDTPVERRLEIDEPEDFRMAEERISRLSRTIPAAEGLPAKVSALIMDFDGVLTDDRVFVSETGEETVACSRRDGMGIEQLRKRGLPMLVISKERNPVVAARCRKLELPHHHGIEGKLALLTEWLAENGIPATETVYVGNDINDLECMAAVGCAVAPRDAHPQALAAAQLVLDAEGGRGAIRELADRLIKGGHVVDA</sequence>
<dbReference type="InterPro" id="IPR029044">
    <property type="entry name" value="Nucleotide-diphossugar_trans"/>
</dbReference>
<evidence type="ECO:0000256" key="6">
    <source>
        <dbReference type="ARBA" id="ARBA00011881"/>
    </source>
</evidence>
<keyword evidence="10" id="KW-0460">Magnesium</keyword>
<organism evidence="11 12">
    <name type="scientific">Sphingomonas molluscorum</name>
    <dbReference type="NCBI Taxonomy" id="418184"/>
    <lineage>
        <taxon>Bacteria</taxon>
        <taxon>Pseudomonadati</taxon>
        <taxon>Pseudomonadota</taxon>
        <taxon>Alphaproteobacteria</taxon>
        <taxon>Sphingomonadales</taxon>
        <taxon>Sphingomonadaceae</taxon>
        <taxon>Sphingomonas</taxon>
    </lineage>
</organism>
<dbReference type="InterPro" id="IPR036412">
    <property type="entry name" value="HAD-like_sf"/>
</dbReference>
<dbReference type="SUPFAM" id="SSF53448">
    <property type="entry name" value="Nucleotide-diphospho-sugar transferases"/>
    <property type="match status" value="1"/>
</dbReference>